<evidence type="ECO:0000313" key="6">
    <source>
        <dbReference type="Xenbase" id="XB-GENE-29077623"/>
    </source>
</evidence>
<proteinExistence type="predicted"/>
<dbReference type="InterPro" id="IPR024831">
    <property type="entry name" value="Uroplakin-3"/>
</dbReference>
<protein>
    <submittedName>
        <fullName evidence="3 5">Uroplakin-3b</fullName>
    </submittedName>
</protein>
<reference evidence="3" key="2">
    <citation type="submission" date="2021-03" db="UniProtKB">
        <authorList>
            <consortium name="Ensembl"/>
        </authorList>
    </citation>
    <scope>IDENTIFICATION</scope>
</reference>
<feature type="transmembrane region" description="Helical" evidence="1">
    <location>
        <begin position="183"/>
        <end position="207"/>
    </location>
</feature>
<dbReference type="Xenbase" id="XB-GENE-29077623">
    <property type="gene designation" value="upk3b"/>
</dbReference>
<name>A0A803JHN8_XENTR</name>
<dbReference type="Ensembl" id="ENSXETT00000124257">
    <property type="protein sequence ID" value="ENSXETP00000107456"/>
    <property type="gene ID" value="ENSXETG00000044842"/>
</dbReference>
<reference evidence="5" key="3">
    <citation type="submission" date="2025-04" db="UniProtKB">
        <authorList>
            <consortium name="RefSeq"/>
        </authorList>
    </citation>
    <scope>IDENTIFICATION</scope>
    <source>
        <strain evidence="5">Nigerian</strain>
        <tissue evidence="5">Liver and blood</tissue>
    </source>
</reference>
<dbReference type="KEGG" id="xtr:100485113"/>
<keyword evidence="2" id="KW-0732">Signal</keyword>
<dbReference type="PANTHER" id="PTHR15446:SF18">
    <property type="entry name" value="UROPLAKIN-3B"/>
    <property type="match status" value="1"/>
</dbReference>
<dbReference type="PANTHER" id="PTHR15446">
    <property type="entry name" value="UROPLAKIN III"/>
    <property type="match status" value="1"/>
</dbReference>
<keyword evidence="1" id="KW-0472">Membrane</keyword>
<keyword evidence="1" id="KW-1133">Transmembrane helix</keyword>
<dbReference type="RefSeq" id="XP_002934405.2">
    <property type="nucleotide sequence ID" value="XM_002934359.4"/>
</dbReference>
<reference evidence="3" key="1">
    <citation type="journal article" date="2010" name="Science">
        <title>The genome of the Western clawed frog Xenopus tropicalis.</title>
        <authorList>
            <person name="Hellsten U."/>
            <person name="Harland R.M."/>
            <person name="Gilchrist M.J."/>
            <person name="Hendrix D."/>
            <person name="Jurka J."/>
            <person name="Kapitonov V."/>
            <person name="Ovcharenko I."/>
            <person name="Putnam N.H."/>
            <person name="Shu S."/>
            <person name="Taher L."/>
            <person name="Blitz I.L."/>
            <person name="Blumberg B."/>
            <person name="Dichmann D.S."/>
            <person name="Dubchak I."/>
            <person name="Amaya E."/>
            <person name="Detter J.C."/>
            <person name="Fletcher R."/>
            <person name="Gerhard D.S."/>
            <person name="Goodstein D."/>
            <person name="Graves T."/>
            <person name="Grigoriev I.V."/>
            <person name="Grimwood J."/>
            <person name="Kawashima T."/>
            <person name="Lindquist E."/>
            <person name="Lucas S.M."/>
            <person name="Mead P.E."/>
            <person name="Mitros T."/>
            <person name="Ogino H."/>
            <person name="Ohta Y."/>
            <person name="Poliakov A.V."/>
            <person name="Pollet N."/>
            <person name="Robert J."/>
            <person name="Salamov A."/>
            <person name="Sater A.K."/>
            <person name="Schmutz J."/>
            <person name="Terry A."/>
            <person name="Vize P.D."/>
            <person name="Warren W.C."/>
            <person name="Wells D."/>
            <person name="Wills A."/>
            <person name="Wilson R.K."/>
            <person name="Zimmerman L.B."/>
            <person name="Zorn A.M."/>
            <person name="Grainger R."/>
            <person name="Grammer T."/>
            <person name="Khokha M.K."/>
            <person name="Richardson P.M."/>
            <person name="Rokhsar D.S."/>
        </authorList>
    </citation>
    <scope>NUCLEOTIDE SEQUENCE [LARGE SCALE GENOMIC DNA]</scope>
    <source>
        <strain evidence="3">Nigerian</strain>
    </source>
</reference>
<dbReference type="GO" id="GO:0016020">
    <property type="term" value="C:membrane"/>
    <property type="evidence" value="ECO:0000318"/>
    <property type="project" value="GO_Central"/>
</dbReference>
<feature type="signal peptide" evidence="2">
    <location>
        <begin position="1"/>
        <end position="19"/>
    </location>
</feature>
<gene>
    <name evidence="6" type="primary">upk3b</name>
    <name evidence="3 5" type="synonym">LOC100485113</name>
</gene>
<dbReference type="OMA" id="IYTCYDT"/>
<feature type="chain" id="PRO_5044662887" evidence="2">
    <location>
        <begin position="20"/>
        <end position="263"/>
    </location>
</feature>
<evidence type="ECO:0000313" key="4">
    <source>
        <dbReference type="Proteomes" id="UP000008143"/>
    </source>
</evidence>
<sequence>MYLHARLLLLIVTSAITGADIPYYVPQITTKPILGKLTSSSFVLEQPQCIFQQYKTSLVWLVVALNRVIPQLSYTQLSNPANISSFETNGFYHTLPVFGGDYPCADTSGQLSAMIYVGSDVNCSNPLFCNGPVPSRGTYRVRFVVLNGTVMETGTRWSEVITMHIAINSSTIKTEPKRPSSGMIVIITILASLLFILLVCLIAAVSLGSKDVWWFKNIKFKEKKEPAVSVDKDSFYRTHPMYSVHNRKPYITMTKDVEEYTVT</sequence>
<dbReference type="OrthoDB" id="9939598at2759"/>
<evidence type="ECO:0000256" key="1">
    <source>
        <dbReference type="SAM" id="Phobius"/>
    </source>
</evidence>
<dbReference type="Proteomes" id="UP000008143">
    <property type="component" value="Chromosome 2"/>
</dbReference>
<keyword evidence="1" id="KW-0812">Transmembrane</keyword>
<dbReference type="AlphaFoldDB" id="A0A803JHN8"/>
<evidence type="ECO:0000313" key="3">
    <source>
        <dbReference type="Ensembl" id="ENSXETP00000107456"/>
    </source>
</evidence>
<dbReference type="GeneTree" id="ENSGT00940000153392"/>
<accession>A0A803JHN8</accession>
<evidence type="ECO:0000256" key="2">
    <source>
        <dbReference type="SAM" id="SignalP"/>
    </source>
</evidence>
<keyword evidence="4" id="KW-1185">Reference proteome</keyword>
<dbReference type="AGR" id="Xenbase:XB-GENE-29077623"/>
<dbReference type="GeneID" id="100485113"/>
<organism evidence="3">
    <name type="scientific">Xenopus tropicalis</name>
    <name type="common">Western clawed frog</name>
    <name type="synonym">Silurana tropicalis</name>
    <dbReference type="NCBI Taxonomy" id="8364"/>
    <lineage>
        <taxon>Eukaryota</taxon>
        <taxon>Metazoa</taxon>
        <taxon>Chordata</taxon>
        <taxon>Craniata</taxon>
        <taxon>Vertebrata</taxon>
        <taxon>Euteleostomi</taxon>
        <taxon>Amphibia</taxon>
        <taxon>Batrachia</taxon>
        <taxon>Anura</taxon>
        <taxon>Pipoidea</taxon>
        <taxon>Pipidae</taxon>
        <taxon>Xenopodinae</taxon>
        <taxon>Xenopus</taxon>
        <taxon>Silurana</taxon>
    </lineage>
</organism>
<evidence type="ECO:0000313" key="5">
    <source>
        <dbReference type="RefSeq" id="XP_002934405.2"/>
    </source>
</evidence>